<name>A0A8H3ZBN9_VENIN</name>
<keyword evidence="3" id="KW-1185">Reference proteome</keyword>
<accession>A0A8H3ZBN9</accession>
<evidence type="ECO:0000256" key="1">
    <source>
        <dbReference type="SAM" id="MobiDB-lite"/>
    </source>
</evidence>
<dbReference type="Proteomes" id="UP000490939">
    <property type="component" value="Unassembled WGS sequence"/>
</dbReference>
<evidence type="ECO:0000313" key="3">
    <source>
        <dbReference type="Proteomes" id="UP000490939"/>
    </source>
</evidence>
<dbReference type="EMBL" id="WNWR01000025">
    <property type="protein sequence ID" value="KAE9993610.1"/>
    <property type="molecule type" value="Genomic_DNA"/>
</dbReference>
<organism evidence="2 3">
    <name type="scientific">Venturia inaequalis</name>
    <name type="common">Apple scab fungus</name>
    <dbReference type="NCBI Taxonomy" id="5025"/>
    <lineage>
        <taxon>Eukaryota</taxon>
        <taxon>Fungi</taxon>
        <taxon>Dikarya</taxon>
        <taxon>Ascomycota</taxon>
        <taxon>Pezizomycotina</taxon>
        <taxon>Dothideomycetes</taxon>
        <taxon>Pleosporomycetidae</taxon>
        <taxon>Venturiales</taxon>
        <taxon>Venturiaceae</taxon>
        <taxon>Venturia</taxon>
    </lineage>
</organism>
<evidence type="ECO:0000313" key="2">
    <source>
        <dbReference type="EMBL" id="KAE9993610.1"/>
    </source>
</evidence>
<gene>
    <name evidence="2" type="ORF">EG327_004131</name>
</gene>
<feature type="compositionally biased region" description="Low complexity" evidence="1">
    <location>
        <begin position="206"/>
        <end position="216"/>
    </location>
</feature>
<dbReference type="AlphaFoldDB" id="A0A8H3ZBN9"/>
<feature type="compositionally biased region" description="Acidic residues" evidence="1">
    <location>
        <begin position="188"/>
        <end position="201"/>
    </location>
</feature>
<reference evidence="2 3" key="1">
    <citation type="submission" date="2019-07" db="EMBL/GenBank/DDBJ databases">
        <title>Venturia inaequalis Genome Resource.</title>
        <authorList>
            <person name="Lichtner F.J."/>
        </authorList>
    </citation>
    <scope>NUCLEOTIDE SEQUENCE [LARGE SCALE GENOMIC DNA]</scope>
    <source>
        <strain evidence="2 3">DMI_063113</strain>
    </source>
</reference>
<protein>
    <submittedName>
        <fullName evidence="2">Uncharacterized protein</fullName>
    </submittedName>
</protein>
<proteinExistence type="predicted"/>
<feature type="compositionally biased region" description="Basic and acidic residues" evidence="1">
    <location>
        <begin position="177"/>
        <end position="187"/>
    </location>
</feature>
<sequence length="223" mass="24089">MPSTPLSTTNDTFAEIIALINEGRKHFAEQGTITRGTHFPNGLSHPGTRNAGTRSRYYRSFYREAVVGYVSGAKEGKILPKPGAVSRTAAVSRSVYRGSPSGQRESSGGMGGVEELYHGREQISARAVQMWDSILEGSGRNGEREMGLVTEQAVEEEKEKENNRGIDAMGAGFGMQRSEETRERGSEEEGEEDVMDLDGDGDLAGKRGAFGRAFGYRGRGGSS</sequence>
<comment type="caution">
    <text evidence="2">The sequence shown here is derived from an EMBL/GenBank/DDBJ whole genome shotgun (WGS) entry which is preliminary data.</text>
</comment>
<feature type="region of interest" description="Disordered" evidence="1">
    <location>
        <begin position="156"/>
        <end position="223"/>
    </location>
</feature>